<dbReference type="eggNOG" id="KOG4282">
    <property type="taxonomic scope" value="Eukaryota"/>
</dbReference>
<dbReference type="EMBL" id="JH172584">
    <property type="protein sequence ID" value="EHB14664.1"/>
    <property type="molecule type" value="Genomic_DNA"/>
</dbReference>
<dbReference type="GO" id="GO:0016604">
    <property type="term" value="C:nuclear body"/>
    <property type="evidence" value="ECO:0007669"/>
    <property type="project" value="TreeGrafter"/>
</dbReference>
<dbReference type="FunFam" id="1.10.10.60:FF:000135">
    <property type="entry name" value="Myb/SANT-like DNA-binding domain containing 1"/>
    <property type="match status" value="1"/>
</dbReference>
<feature type="domain" description="Myb/SANT-like DNA-binding" evidence="3">
    <location>
        <begin position="199"/>
        <end position="286"/>
    </location>
</feature>
<dbReference type="InterPro" id="IPR026095">
    <property type="entry name" value="Myb/SANT-like_DNA-bd_dom_prot"/>
</dbReference>
<dbReference type="Proteomes" id="UP000006813">
    <property type="component" value="Unassembled WGS sequence"/>
</dbReference>
<dbReference type="InParanoid" id="G5BZF3"/>
<dbReference type="PANTHER" id="PTHR22666">
    <property type="entry name" value="MYB_SANT-LIKE DNA-BINDING DOMAIN-CONTAINING PROTEIN 1"/>
    <property type="match status" value="1"/>
</dbReference>
<feature type="compositionally biased region" description="Basic residues" evidence="2">
    <location>
        <begin position="360"/>
        <end position="371"/>
    </location>
</feature>
<feature type="region of interest" description="Disordered" evidence="2">
    <location>
        <begin position="350"/>
        <end position="371"/>
    </location>
</feature>
<dbReference type="PANTHER" id="PTHR22666:SF3">
    <property type="entry name" value="MYB_SANT-LIKE DNA-BINDING DOMAIN-CONTAINING PROTEIN 1"/>
    <property type="match status" value="1"/>
</dbReference>
<feature type="region of interest" description="Disordered" evidence="2">
    <location>
        <begin position="294"/>
        <end position="322"/>
    </location>
</feature>
<sequence length="433" mass="47707">MYPPGSSSHGAGAAVSWPGAPHVGGSHINNCLALGYLALRGWRGLGSVLVKYSSSSSLEASAARSPVTLQARQHERVERRTGPSCASCKHRPTPWGPCCLAGAGCKSADGAAEYPAPGPLPPSPAVSEGPSRSCSCAKLLWLRSPQALPAFQSFSPVRLAFALCCPRPPACAEGASSMAAAEVPGYLVSPQTEKHRRARNWTDAEMRGLMLVWEEFFDELKQTKRNAKVYEKMASKLFEMTGERRLGEEIKIKITNMTFQYRKLKCMTDSESVPPDWPYYLAIDRILAKVPEASEGKVPDGQQPGPSTSQTEASLSPSAKSTPLYLPYTQCSYEGRFEDDRSDSSSSLLSLKFRSEERPAKKRKAQSGHLQRKKLRLLEAMLEEQRRLSRAMEETCREVRRVLDQQNILQVQSLQLQERMMSLLEKLIAKSSG</sequence>
<name>G5BZF3_HETGA</name>
<dbReference type="InterPro" id="IPR044822">
    <property type="entry name" value="Myb_DNA-bind_4"/>
</dbReference>
<reference evidence="4 5" key="1">
    <citation type="journal article" date="2011" name="Nature">
        <title>Genome sequencing reveals insights into physiology and longevity of the naked mole rat.</title>
        <authorList>
            <person name="Kim E.B."/>
            <person name="Fang X."/>
            <person name="Fushan A.A."/>
            <person name="Huang Z."/>
            <person name="Lobanov A.V."/>
            <person name="Han L."/>
            <person name="Marino S.M."/>
            <person name="Sun X."/>
            <person name="Turanov A.A."/>
            <person name="Yang P."/>
            <person name="Yim S.H."/>
            <person name="Zhao X."/>
            <person name="Kasaikina M.V."/>
            <person name="Stoletzki N."/>
            <person name="Peng C."/>
            <person name="Polak P."/>
            <person name="Xiong Z."/>
            <person name="Kiezun A."/>
            <person name="Zhu Y."/>
            <person name="Chen Y."/>
            <person name="Kryukov G.V."/>
            <person name="Zhang Q."/>
            <person name="Peshkin L."/>
            <person name="Yang L."/>
            <person name="Bronson R.T."/>
            <person name="Buffenstein R."/>
            <person name="Wang B."/>
            <person name="Han C."/>
            <person name="Li Q."/>
            <person name="Chen L."/>
            <person name="Zhao W."/>
            <person name="Sunyaev S.R."/>
            <person name="Park T.J."/>
            <person name="Zhang G."/>
            <person name="Wang J."/>
            <person name="Gladyshev V.N."/>
        </authorList>
    </citation>
    <scope>NUCLEOTIDE SEQUENCE [LARGE SCALE GENOMIC DNA]</scope>
</reference>
<feature type="compositionally biased region" description="Polar residues" evidence="2">
    <location>
        <begin position="304"/>
        <end position="321"/>
    </location>
</feature>
<evidence type="ECO:0000313" key="5">
    <source>
        <dbReference type="Proteomes" id="UP000006813"/>
    </source>
</evidence>
<proteinExistence type="predicted"/>
<dbReference type="Pfam" id="PF13837">
    <property type="entry name" value="Myb_DNA-bind_4"/>
    <property type="match status" value="1"/>
</dbReference>
<dbReference type="AlphaFoldDB" id="G5BZF3"/>
<evidence type="ECO:0000256" key="1">
    <source>
        <dbReference type="ARBA" id="ARBA00070622"/>
    </source>
</evidence>
<accession>G5BZF3</accession>
<dbReference type="FunCoup" id="G5BZF3">
    <property type="interactions" value="336"/>
</dbReference>
<protein>
    <recommendedName>
        <fullName evidence="1">Myb/SANT-like DNA-binding domain-containing protein 1</fullName>
    </recommendedName>
</protein>
<dbReference type="STRING" id="10181.G5BZF3"/>
<dbReference type="GO" id="GO:0045893">
    <property type="term" value="P:positive regulation of DNA-templated transcription"/>
    <property type="evidence" value="ECO:0007669"/>
    <property type="project" value="TreeGrafter"/>
</dbReference>
<evidence type="ECO:0000256" key="2">
    <source>
        <dbReference type="SAM" id="MobiDB-lite"/>
    </source>
</evidence>
<organism evidence="4 5">
    <name type="scientific">Heterocephalus glaber</name>
    <name type="common">Naked mole rat</name>
    <dbReference type="NCBI Taxonomy" id="10181"/>
    <lineage>
        <taxon>Eukaryota</taxon>
        <taxon>Metazoa</taxon>
        <taxon>Chordata</taxon>
        <taxon>Craniata</taxon>
        <taxon>Vertebrata</taxon>
        <taxon>Euteleostomi</taxon>
        <taxon>Mammalia</taxon>
        <taxon>Eutheria</taxon>
        <taxon>Euarchontoglires</taxon>
        <taxon>Glires</taxon>
        <taxon>Rodentia</taxon>
        <taxon>Hystricomorpha</taxon>
        <taxon>Bathyergidae</taxon>
        <taxon>Heterocephalus</taxon>
    </lineage>
</organism>
<evidence type="ECO:0000313" key="4">
    <source>
        <dbReference type="EMBL" id="EHB14664.1"/>
    </source>
</evidence>
<evidence type="ECO:0000259" key="3">
    <source>
        <dbReference type="Pfam" id="PF13837"/>
    </source>
</evidence>
<gene>
    <name evidence="4" type="ORF">GW7_15569</name>
</gene>
<dbReference type="Gene3D" id="1.10.10.60">
    <property type="entry name" value="Homeodomain-like"/>
    <property type="match status" value="1"/>
</dbReference>